<evidence type="ECO:0000313" key="2">
    <source>
        <dbReference type="EMBL" id="CAK0899823.1"/>
    </source>
</evidence>
<sequence length="224" mass="25620">ARQSFLSAWTKISISRHLATSNMRPADLLSEMTQWDKDGCNLTVEMLRARLRQIYQAMPVGGAPVRHKRYAELVRDATAMGCMLRGKETRGDLQIRITEKFEANQVMVKPTDLTPFGRHRGKTLQTLIEQEREYAGWLVSLNSYRYKRLADWMITQGIKAEVKAERGEKSEDPWLLVKEQSPERSLTEDTSEMDATSKSKEDVIIDLLCDVKMAANALTTRVQK</sequence>
<accession>A0ABN9XN67</accession>
<dbReference type="Proteomes" id="UP001189429">
    <property type="component" value="Unassembled WGS sequence"/>
</dbReference>
<gene>
    <name evidence="2" type="ORF">PCOR1329_LOCUS77257</name>
</gene>
<proteinExistence type="predicted"/>
<feature type="non-terminal residue" evidence="2">
    <location>
        <position position="1"/>
    </location>
</feature>
<name>A0ABN9XN67_9DINO</name>
<comment type="caution">
    <text evidence="2">The sequence shown here is derived from an EMBL/GenBank/DDBJ whole genome shotgun (WGS) entry which is preliminary data.</text>
</comment>
<feature type="region of interest" description="Disordered" evidence="1">
    <location>
        <begin position="171"/>
        <end position="197"/>
    </location>
</feature>
<evidence type="ECO:0000313" key="3">
    <source>
        <dbReference type="Proteomes" id="UP001189429"/>
    </source>
</evidence>
<keyword evidence="3" id="KW-1185">Reference proteome</keyword>
<protein>
    <submittedName>
        <fullName evidence="2">Uncharacterized protein</fullName>
    </submittedName>
</protein>
<reference evidence="2" key="1">
    <citation type="submission" date="2023-10" db="EMBL/GenBank/DDBJ databases">
        <authorList>
            <person name="Chen Y."/>
            <person name="Shah S."/>
            <person name="Dougan E. K."/>
            <person name="Thang M."/>
            <person name="Chan C."/>
        </authorList>
    </citation>
    <scope>NUCLEOTIDE SEQUENCE [LARGE SCALE GENOMIC DNA]</scope>
</reference>
<evidence type="ECO:0000256" key="1">
    <source>
        <dbReference type="SAM" id="MobiDB-lite"/>
    </source>
</evidence>
<dbReference type="EMBL" id="CAUYUJ010020673">
    <property type="protein sequence ID" value="CAK0899823.1"/>
    <property type="molecule type" value="Genomic_DNA"/>
</dbReference>
<feature type="non-terminal residue" evidence="2">
    <location>
        <position position="224"/>
    </location>
</feature>
<organism evidence="2 3">
    <name type="scientific">Prorocentrum cordatum</name>
    <dbReference type="NCBI Taxonomy" id="2364126"/>
    <lineage>
        <taxon>Eukaryota</taxon>
        <taxon>Sar</taxon>
        <taxon>Alveolata</taxon>
        <taxon>Dinophyceae</taxon>
        <taxon>Prorocentrales</taxon>
        <taxon>Prorocentraceae</taxon>
        <taxon>Prorocentrum</taxon>
    </lineage>
</organism>